<dbReference type="Gene3D" id="1.10.287.500">
    <property type="entry name" value="Helix hairpin bin"/>
    <property type="match status" value="1"/>
</dbReference>
<evidence type="ECO:0000256" key="3">
    <source>
        <dbReference type="ARBA" id="ARBA00018484"/>
    </source>
</evidence>
<evidence type="ECO:0000313" key="12">
    <source>
        <dbReference type="EMBL" id="QJC57838.1"/>
    </source>
</evidence>
<dbReference type="PANTHER" id="PTHR43693">
    <property type="entry name" value="PROTEIN PHOSPHATASE CHEZ"/>
    <property type="match status" value="1"/>
</dbReference>
<evidence type="ECO:0000256" key="5">
    <source>
        <dbReference type="ARBA" id="ARBA00022500"/>
    </source>
</evidence>
<proteinExistence type="inferred from homology"/>
<organism evidence="12 13">
    <name type="scientific">Polaromonas vacuolata</name>
    <dbReference type="NCBI Taxonomy" id="37448"/>
    <lineage>
        <taxon>Bacteria</taxon>
        <taxon>Pseudomonadati</taxon>
        <taxon>Pseudomonadota</taxon>
        <taxon>Betaproteobacteria</taxon>
        <taxon>Burkholderiales</taxon>
        <taxon>Comamonadaceae</taxon>
        <taxon>Polaromonas</taxon>
    </lineage>
</organism>
<comment type="subunit">
    <text evidence="10">Homodimer.</text>
</comment>
<keyword evidence="4 10" id="KW-0963">Cytoplasm</keyword>
<evidence type="ECO:0000256" key="6">
    <source>
        <dbReference type="ARBA" id="ARBA00022779"/>
    </source>
</evidence>
<dbReference type="AlphaFoldDB" id="A0A6H2HD91"/>
<keyword evidence="7 10" id="KW-0378">Hydrolase</keyword>
<dbReference type="GO" id="GO:0009288">
    <property type="term" value="C:bacterial-type flagellum"/>
    <property type="evidence" value="ECO:0007669"/>
    <property type="project" value="InterPro"/>
</dbReference>
<reference evidence="12 13" key="1">
    <citation type="submission" date="2020-04" db="EMBL/GenBank/DDBJ databases">
        <title>Complete genome of a Psychrophilic, Marine, Gas Vacuolate Bacterium Polaromonas vacuolata KCTC 22033T.</title>
        <authorList>
            <person name="Hwang K."/>
            <person name="Kim K.M."/>
        </authorList>
    </citation>
    <scope>NUCLEOTIDE SEQUENCE [LARGE SCALE GENOMIC DNA]</scope>
    <source>
        <strain evidence="12 13">KCTC 22033</strain>
    </source>
</reference>
<evidence type="ECO:0000256" key="8">
    <source>
        <dbReference type="ARBA" id="ARBA00022912"/>
    </source>
</evidence>
<accession>A0A6H2HD91</accession>
<gene>
    <name evidence="12" type="primary">cheZ</name>
    <name evidence="12" type="ORF">HC248_03169</name>
</gene>
<dbReference type="RefSeq" id="WP_168923300.1">
    <property type="nucleotide sequence ID" value="NZ_CP051461.1"/>
</dbReference>
<evidence type="ECO:0000256" key="10">
    <source>
        <dbReference type="PIRNR" id="PIRNR002884"/>
    </source>
</evidence>
<feature type="site" description="Enhances dephosphorylation of CheY-P" evidence="11">
    <location>
        <position position="148"/>
    </location>
</feature>
<dbReference type="PIRSF" id="PIRSF002884">
    <property type="entry name" value="CheZ"/>
    <property type="match status" value="1"/>
</dbReference>
<dbReference type="GO" id="GO:0050920">
    <property type="term" value="P:regulation of chemotaxis"/>
    <property type="evidence" value="ECO:0007669"/>
    <property type="project" value="InterPro"/>
</dbReference>
<name>A0A6H2HD91_9BURK</name>
<dbReference type="EC" id="3.1.3.-" evidence="10"/>
<evidence type="ECO:0000256" key="1">
    <source>
        <dbReference type="ARBA" id="ARBA00004496"/>
    </source>
</evidence>
<dbReference type="KEGG" id="pvac:HC248_03169"/>
<evidence type="ECO:0000256" key="4">
    <source>
        <dbReference type="ARBA" id="ARBA00022490"/>
    </source>
</evidence>
<protein>
    <recommendedName>
        <fullName evidence="3 10">Protein phosphatase CheZ</fullName>
        <ecNumber evidence="10">3.1.3.-</ecNumber>
    </recommendedName>
    <alternativeName>
        <fullName evidence="9 10">Chemotaxis protein CheZ</fullName>
    </alternativeName>
</protein>
<sequence>MSSSTPSLAPTGDTAEQLITRIALLTQHMSDGLRDLGLNKGVALAAEAIPNARDRLNYVAQMTEQAAERVLNSVDAAQPIQFKLSKSAGALTKRWDVWFANPVELDQARELVLDTRSYLADVPTQVSATTAQLMEIMMAQDFQDLTGQVIKKMLDVIHDLEAELVQLLLDNVPAKNLAAASHKSKLLNGPQIMGGSSDAVDDQAEVDALLESLSRPQT</sequence>
<keyword evidence="13" id="KW-1185">Reference proteome</keyword>
<evidence type="ECO:0000256" key="2">
    <source>
        <dbReference type="ARBA" id="ARBA00005908"/>
    </source>
</evidence>
<comment type="function">
    <text evidence="10">Plays an important role in bacterial chemotaxis signal transduction pathway by accelerating the dephosphorylation of phosphorylated CheY (CheY-P).</text>
</comment>
<keyword evidence="8 10" id="KW-0904">Protein phosphatase</keyword>
<dbReference type="Proteomes" id="UP000502041">
    <property type="component" value="Chromosome"/>
</dbReference>
<keyword evidence="6 10" id="KW-0283">Flagellar rotation</keyword>
<evidence type="ECO:0000313" key="13">
    <source>
        <dbReference type="Proteomes" id="UP000502041"/>
    </source>
</evidence>
<dbReference type="NCBIfam" id="NF008368">
    <property type="entry name" value="PRK11166.1"/>
    <property type="match status" value="1"/>
</dbReference>
<dbReference type="GO" id="GO:0004721">
    <property type="term" value="F:phosphoprotein phosphatase activity"/>
    <property type="evidence" value="ECO:0007669"/>
    <property type="project" value="UniProtKB-KW"/>
</dbReference>
<evidence type="ECO:0000256" key="11">
    <source>
        <dbReference type="PIRSR" id="PIRSR002884-1"/>
    </source>
</evidence>
<keyword evidence="5 10" id="KW-0145">Chemotaxis</keyword>
<evidence type="ECO:0000256" key="9">
    <source>
        <dbReference type="ARBA" id="ARBA00029599"/>
    </source>
</evidence>
<dbReference type="GO" id="GO:0005737">
    <property type="term" value="C:cytoplasm"/>
    <property type="evidence" value="ECO:0007669"/>
    <property type="project" value="UniProtKB-SubCell"/>
</dbReference>
<evidence type="ECO:0000256" key="7">
    <source>
        <dbReference type="ARBA" id="ARBA00022801"/>
    </source>
</evidence>
<dbReference type="SUPFAM" id="SSF75708">
    <property type="entry name" value="Chemotaxis phosphatase CheZ"/>
    <property type="match status" value="1"/>
</dbReference>
<comment type="subcellular location">
    <subcellularLocation>
        <location evidence="1 10">Cytoplasm</location>
    </subcellularLocation>
</comment>
<dbReference type="EMBL" id="CP051461">
    <property type="protein sequence ID" value="QJC57838.1"/>
    <property type="molecule type" value="Genomic_DNA"/>
</dbReference>
<dbReference type="GO" id="GO:0097588">
    <property type="term" value="P:archaeal or bacterial-type flagellum-dependent cell motility"/>
    <property type="evidence" value="ECO:0007669"/>
    <property type="project" value="UniProtKB-KW"/>
</dbReference>
<dbReference type="GO" id="GO:0006935">
    <property type="term" value="P:chemotaxis"/>
    <property type="evidence" value="ECO:0007669"/>
    <property type="project" value="UniProtKB-KW"/>
</dbReference>
<comment type="similarity">
    <text evidence="2 10">Belongs to the CheZ family.</text>
</comment>
<dbReference type="InterPro" id="IPR007439">
    <property type="entry name" value="Chemotax_Pase_CheZ"/>
</dbReference>
<dbReference type="InterPro" id="IPR050992">
    <property type="entry name" value="CheZ_family_phosphatases"/>
</dbReference>
<dbReference type="PANTHER" id="PTHR43693:SF1">
    <property type="entry name" value="PROTEIN PHOSPHATASE CHEZ"/>
    <property type="match status" value="1"/>
</dbReference>
<dbReference type="Pfam" id="PF04344">
    <property type="entry name" value="CheZ"/>
    <property type="match status" value="1"/>
</dbReference>